<proteinExistence type="predicted"/>
<evidence type="ECO:0000313" key="1">
    <source>
        <dbReference type="EnsemblMetazoa" id="Aqu2.1.05856_001"/>
    </source>
</evidence>
<dbReference type="EnsemblMetazoa" id="Aqu2.1.05856_001">
    <property type="protein sequence ID" value="Aqu2.1.05856_001"/>
    <property type="gene ID" value="Aqu2.1.05856"/>
</dbReference>
<name>A0A1X7SUT1_AMPQE</name>
<dbReference type="AlphaFoldDB" id="A0A1X7SUT1"/>
<dbReference type="EnsemblMetazoa" id="Aqu2.1.02931_001">
    <property type="protein sequence ID" value="Aqu2.1.02931_001"/>
    <property type="gene ID" value="Aqu2.1.02931"/>
</dbReference>
<sequence>MGKEATCFVKRIGDGLSSKWNKPYSEVVCWLRTRLSFAIIRASILCLHGAHSKWRSINTPDGATLDYMLH</sequence>
<organism evidence="1">
    <name type="scientific">Amphimedon queenslandica</name>
    <name type="common">Sponge</name>
    <dbReference type="NCBI Taxonomy" id="400682"/>
    <lineage>
        <taxon>Eukaryota</taxon>
        <taxon>Metazoa</taxon>
        <taxon>Porifera</taxon>
        <taxon>Demospongiae</taxon>
        <taxon>Heteroscleromorpha</taxon>
        <taxon>Haplosclerida</taxon>
        <taxon>Niphatidae</taxon>
        <taxon>Amphimedon</taxon>
    </lineage>
</organism>
<reference evidence="1" key="1">
    <citation type="submission" date="2017-05" db="UniProtKB">
        <authorList>
            <consortium name="EnsemblMetazoa"/>
        </authorList>
    </citation>
    <scope>IDENTIFICATION</scope>
</reference>
<accession>A0A1X7SUT1</accession>
<protein>
    <submittedName>
        <fullName evidence="1">Uncharacterized protein</fullName>
    </submittedName>
</protein>